<dbReference type="Gene3D" id="2.60.40.10">
    <property type="entry name" value="Immunoglobulins"/>
    <property type="match status" value="3"/>
</dbReference>
<dbReference type="InterPro" id="IPR015217">
    <property type="entry name" value="Invasin_dom_3"/>
</dbReference>
<dbReference type="GO" id="GO:0009279">
    <property type="term" value="C:cell outer membrane"/>
    <property type="evidence" value="ECO:0007669"/>
    <property type="project" value="TreeGrafter"/>
</dbReference>
<dbReference type="InterPro" id="IPR013783">
    <property type="entry name" value="Ig-like_fold"/>
</dbReference>
<dbReference type="FunFam" id="2.60.40.10:FF:000182">
    <property type="entry name" value="Gamma intimin"/>
    <property type="match status" value="1"/>
</dbReference>
<reference evidence="6 7" key="1">
    <citation type="submission" date="2018-06" db="EMBL/GenBank/DDBJ databases">
        <authorList>
            <consortium name="Pathogen Informatics"/>
            <person name="Doyle S."/>
        </authorList>
    </citation>
    <scope>NUCLEOTIDE SEQUENCE [LARGE SCALE GENOMIC DNA]</scope>
    <source>
        <strain evidence="6 7">NCTC8580</strain>
    </source>
</reference>
<dbReference type="Gene3D" id="2.60.40.1080">
    <property type="match status" value="1"/>
</dbReference>
<dbReference type="Gene3D" id="2.40.160.160">
    <property type="entry name" value="Inverse autotransporter, beta-domain"/>
    <property type="match status" value="1"/>
</dbReference>
<dbReference type="InterPro" id="IPR048658">
    <property type="entry name" value="Invasin_D4"/>
</dbReference>
<evidence type="ECO:0000313" key="6">
    <source>
        <dbReference type="EMBL" id="SUP81933.1"/>
    </source>
</evidence>
<dbReference type="InterPro" id="IPR051715">
    <property type="entry name" value="Intimin-Invasin_domain"/>
</dbReference>
<dbReference type="PANTHER" id="PTHR39576">
    <property type="entry name" value="ATTACHING AND EFFACING PROTEIN HOMOLOG-RELATED-RELATED"/>
    <property type="match status" value="1"/>
</dbReference>
<dbReference type="InterPro" id="IPR003344">
    <property type="entry name" value="Big_1_dom"/>
</dbReference>
<dbReference type="InterPro" id="IPR016187">
    <property type="entry name" value="CTDL_fold"/>
</dbReference>
<dbReference type="EMBL" id="UHJC01000001">
    <property type="protein sequence ID" value="SUP81933.1"/>
    <property type="molecule type" value="Genomic_DNA"/>
</dbReference>
<dbReference type="AlphaFoldDB" id="A0A380Q7G0"/>
<dbReference type="Pfam" id="PF09134">
    <property type="entry name" value="Invasin_D3"/>
    <property type="match status" value="1"/>
</dbReference>
<dbReference type="Pfam" id="PF21764">
    <property type="entry name" value="Invasin_D4"/>
    <property type="match status" value="1"/>
</dbReference>
<dbReference type="SUPFAM" id="SSF56436">
    <property type="entry name" value="C-type lectin-like"/>
    <property type="match status" value="1"/>
</dbReference>
<evidence type="ECO:0000256" key="3">
    <source>
        <dbReference type="ARBA" id="ARBA00057597"/>
    </source>
</evidence>
<dbReference type="GO" id="GO:0007155">
    <property type="term" value="P:cell adhesion"/>
    <property type="evidence" value="ECO:0007669"/>
    <property type="project" value="InterPro"/>
</dbReference>
<gene>
    <name evidence="6" type="ORF">NCTC8580_01856</name>
</gene>
<evidence type="ECO:0000256" key="2">
    <source>
        <dbReference type="ARBA" id="ARBA00022737"/>
    </source>
</evidence>
<dbReference type="Pfam" id="PF07979">
    <property type="entry name" value="Intimin_C"/>
    <property type="match status" value="1"/>
</dbReference>
<dbReference type="PRINTS" id="PR01369">
    <property type="entry name" value="INTIMIN"/>
</dbReference>
<accession>A0A380Q7G0</accession>
<organism evidence="6 7">
    <name type="scientific">Yersinia pseudotuberculosis</name>
    <dbReference type="NCBI Taxonomy" id="633"/>
    <lineage>
        <taxon>Bacteria</taxon>
        <taxon>Pseudomonadati</taxon>
        <taxon>Pseudomonadota</taxon>
        <taxon>Gammaproteobacteria</taxon>
        <taxon>Enterobacterales</taxon>
        <taxon>Yersiniaceae</taxon>
        <taxon>Yersinia</taxon>
    </lineage>
</organism>
<dbReference type="Gene3D" id="3.10.100.10">
    <property type="entry name" value="Mannose-Binding Protein A, subunit A"/>
    <property type="match status" value="1"/>
</dbReference>
<dbReference type="InterPro" id="IPR024519">
    <property type="entry name" value="IAT_beta"/>
</dbReference>
<protein>
    <recommendedName>
        <fullName evidence="4">Invasin</fullName>
    </recommendedName>
</protein>
<dbReference type="Pfam" id="PF11924">
    <property type="entry name" value="IAT_beta"/>
    <property type="match status" value="1"/>
</dbReference>
<proteinExistence type="inferred from homology"/>
<dbReference type="InterPro" id="IPR038177">
    <property type="entry name" value="IAT_beta_sf"/>
</dbReference>
<comment type="function">
    <text evidence="3">Invasin is a protein that allows enteric bacteria to penetrate cultured mammalian cells. The entry of invasin in the cell is mediated by binding several beta-1 chain integrins.</text>
</comment>
<dbReference type="InterPro" id="IPR008964">
    <property type="entry name" value="Invasin/intimin_cell_adhesion"/>
</dbReference>
<evidence type="ECO:0000256" key="4">
    <source>
        <dbReference type="ARBA" id="ARBA00074571"/>
    </source>
</evidence>
<comment type="similarity">
    <text evidence="1">Belongs to the intimin/invasin family.</text>
</comment>
<feature type="domain" description="Big-1" evidence="5">
    <location>
        <begin position="492"/>
        <end position="585"/>
    </location>
</feature>
<dbReference type="Proteomes" id="UP000255087">
    <property type="component" value="Unassembled WGS sequence"/>
</dbReference>
<dbReference type="RefSeq" id="WP_181876427.1">
    <property type="nucleotide sequence ID" value="NZ_UHJC01000001.1"/>
</dbReference>
<dbReference type="SMART" id="SM00634">
    <property type="entry name" value="BID_1"/>
    <property type="match status" value="2"/>
</dbReference>
<dbReference type="Pfam" id="PF02369">
    <property type="entry name" value="Big_1"/>
    <property type="match status" value="1"/>
</dbReference>
<dbReference type="PROSITE" id="PS51127">
    <property type="entry name" value="BIG1"/>
    <property type="match status" value="2"/>
</dbReference>
<keyword evidence="2" id="KW-0677">Repeat</keyword>
<dbReference type="PANTHER" id="PTHR39576:SF2">
    <property type="entry name" value="ATTACHING AND EFFACING PROTEIN HOMOLOG-RELATED"/>
    <property type="match status" value="1"/>
</dbReference>
<evidence type="ECO:0000313" key="7">
    <source>
        <dbReference type="Proteomes" id="UP000255087"/>
    </source>
</evidence>
<feature type="domain" description="Big-1" evidence="5">
    <location>
        <begin position="590"/>
        <end position="680"/>
    </location>
</feature>
<evidence type="ECO:0000256" key="1">
    <source>
        <dbReference type="ARBA" id="ARBA00010116"/>
    </source>
</evidence>
<name>A0A380Q7G0_YERPU</name>
<dbReference type="FunFam" id="2.40.160.160:FF:000001">
    <property type="entry name" value="Intimin-like inverse autotransporter SinH"/>
    <property type="match status" value="1"/>
</dbReference>
<dbReference type="InterPro" id="IPR013117">
    <property type="entry name" value="Intimin_C"/>
</dbReference>
<sequence length="974" mass="105433">MFMYFNKIISFNFIPKIIIFICLIFKVFIVWAAEKEDINVPQQAQSYSVSSGAFENLRPNNEMESSINPFSTSDTERNAAIIDRANKEQEAEAVNKMISTGVRLASSGRASDMAHSMVGDAVNQEIKQWLNRFGTAQVNLNFDKNFSLKESSLDWLAPWYDSASFLFFSQLGIRNKDSRNTLNLGVGIRTLENGWLYGLNTFYDNDLTGHNHRIGLGAEAWTDYLQLAANGYFRLNGWHSSRDFSDYKERPATGGDLRANAYLPVLPQLGGKLMYEQYTGERVALFGKDNLQRNPYAVTAGINYTPVPLLTVGVDQRMGKSSKHETQWNLQMNYRLGESFQSQLSPSAVAGTRLLAESRYNLVDRNNNIVLEYQKQQVVKLTLSPATVSGLPGQVYQVGAQIQGASAVKKIIWNDAELIAAGGTLTPLSTTQFSLVLPPYKRTVQVSRVTGSPNEAGLTANFYSLSAVAVDHQGNRSNSSTLVVTVQQPQLTLTAAVIGDGAPANGKTAITVEFTVADFEGKPLAGQEVVITTSNGALPNKITEKTDANGIVRIALTNTTGGVTVVTAEVEGQRQSVDTHFVEGVIAADKSTLAAVPASIIADGLMASTITLDLKDTYGDPQAGANVAFDTTLGNMGVITDHNDGTYSAPLTSTTLGGATVTVKVDGAAFSVPSVRVNFTADPIPDAGRSSFTVSTPDILADGTMSSTLSFVPVDKNDHFISGVQGLSFTQNGVPVSISTITEQPDSYTATVVGNTVGDVTITPQVDTLILSTLQKKISLFPVPTLTGILVNGQNFATDKGFPKTIFRNATFQLQMDNDVAHNTQYDWSSSFTPNVSVNDQGQVTISYQTYSEVTVTAKSKKFPSYAVTYRFSPNRWIYTSGRSLVSSSEASRQCQGSDMSALIESSRATNGTRAPDGTLWGEWGSLTAYSSDWQSGEYWVKKTSTDFETMNMNTGVLQPGPAYLAFPLCALAI</sequence>
<dbReference type="SUPFAM" id="SSF49373">
    <property type="entry name" value="Invasin/intimin cell-adhesion fragments"/>
    <property type="match status" value="4"/>
</dbReference>
<evidence type="ECO:0000259" key="5">
    <source>
        <dbReference type="PROSITE" id="PS51127"/>
    </source>
</evidence>
<dbReference type="InterPro" id="IPR016186">
    <property type="entry name" value="C-type_lectin-like/link_sf"/>
</dbReference>
<dbReference type="InterPro" id="IPR003535">
    <property type="entry name" value="Intimin/invasin_bac"/>
</dbReference>